<organism evidence="2 3">
    <name type="scientific">Dryococelus australis</name>
    <dbReference type="NCBI Taxonomy" id="614101"/>
    <lineage>
        <taxon>Eukaryota</taxon>
        <taxon>Metazoa</taxon>
        <taxon>Ecdysozoa</taxon>
        <taxon>Arthropoda</taxon>
        <taxon>Hexapoda</taxon>
        <taxon>Insecta</taxon>
        <taxon>Pterygota</taxon>
        <taxon>Neoptera</taxon>
        <taxon>Polyneoptera</taxon>
        <taxon>Phasmatodea</taxon>
        <taxon>Verophasmatodea</taxon>
        <taxon>Anareolatae</taxon>
        <taxon>Phasmatidae</taxon>
        <taxon>Eurycanthinae</taxon>
        <taxon>Dryococelus</taxon>
    </lineage>
</organism>
<evidence type="ECO:0000313" key="3">
    <source>
        <dbReference type="Proteomes" id="UP001159363"/>
    </source>
</evidence>
<accession>A0ABQ9HSZ5</accession>
<comment type="caution">
    <text evidence="2">The sequence shown here is derived from an EMBL/GenBank/DDBJ whole genome shotgun (WGS) entry which is preliminary data.</text>
</comment>
<sequence length="950" mass="104734">MGCPRAHTSQKLPACKQTARSEVTSAGNQPHPPNDRLLVPRRAACTSAPATKLPGAPHTRWDQAGGKSLCRTAAGIDGSGDAVKLVQLTSGCVVTRRKQLVCGKNPVFFPKIGCLLYRQQIIRVWPTRVFVNYFIPNGVCFASFLLRTAGTIAAGSSDLSGGYSYKLRKQRDSARQLPVAALPEESCQTGEAGGCIKAATWLGRRNVCRGPVFFAESLIAACYRLQDCSPVQCFECRGLLRVGAHFSVAPSAPALLDLGCTKCLQPGGHLNFRPRPNTVAKLLVASSETAVYSVNSSRTVRNNGATHQQHGATPFANQRLVTNTPARIPNGTDHFTACTNQSDTMPVPTVSLSQSENGGLGGGAVRLLASHRGEPGFRKWESCQTMSPVGGLSRGSPVPPPLHSSAAPFSSHFIFLGSQDHVNPEKTRRPAASSVTSPTCKNPELTGWGLNPVRFGRRQAAYPLSSVTAARTGWRVDDDIGVVHILATRQRRRAAGTASGSPLLLKSCAVHRLQGRHVVRPHTASSSVENRCWPDIRIAVDLCFTTFGVGPLVFVRGSMNTEAYCNILDNEILLTLWRFYGMDPCYFQDDNDMCHVSRATMQWYADNNVRRLDWPAQSTDHNPIEHLWDKLDRQVRACQVRPKSIAQLMERLQEEWRRIPVDVLETLVGSIPDRMVAVIAARDPSNYGGRRSPAPGVFISVTNDKSPCSLRFQPSYWVRVEYQTPTPSAPFEEVPCVVVRALDSLCMYFKWGKIGTWNGAGTGRPPCCDVTRPPYWIQVFACLSKLSVQVTCLQHLSPKYDMRWDSCYNESFHVAVHRSRKQISYYKSDSDDDVVVQGKTRTDMLEIHPAEEVDGVGKTGDISLEEEFDGEKLLEGNIHSTLTLGDRVQPRTEDKRGQKLKFDQSAEDRGQRTREDKRDMAHDVREDRGHSRTGEMAIVAGPLQYEMAIV</sequence>
<dbReference type="Proteomes" id="UP001159363">
    <property type="component" value="Chromosome X"/>
</dbReference>
<dbReference type="InterPro" id="IPR036397">
    <property type="entry name" value="RNaseH_sf"/>
</dbReference>
<feature type="compositionally biased region" description="Polar residues" evidence="1">
    <location>
        <begin position="18"/>
        <end position="28"/>
    </location>
</feature>
<gene>
    <name evidence="2" type="ORF">PR048_013738</name>
</gene>
<feature type="compositionally biased region" description="Basic and acidic residues" evidence="1">
    <location>
        <begin position="888"/>
        <end position="933"/>
    </location>
</feature>
<name>A0ABQ9HSZ5_9NEOP</name>
<dbReference type="Gene3D" id="3.30.420.10">
    <property type="entry name" value="Ribonuclease H-like superfamily/Ribonuclease H"/>
    <property type="match status" value="1"/>
</dbReference>
<protein>
    <recommendedName>
        <fullName evidence="4">Transposase</fullName>
    </recommendedName>
</protein>
<proteinExistence type="predicted"/>
<evidence type="ECO:0000313" key="2">
    <source>
        <dbReference type="EMBL" id="KAJ8887522.1"/>
    </source>
</evidence>
<feature type="region of interest" description="Disordered" evidence="1">
    <location>
        <begin position="1"/>
        <end position="37"/>
    </location>
</feature>
<keyword evidence="3" id="KW-1185">Reference proteome</keyword>
<reference evidence="2 3" key="1">
    <citation type="submission" date="2023-02" db="EMBL/GenBank/DDBJ databases">
        <title>LHISI_Scaffold_Assembly.</title>
        <authorList>
            <person name="Stuart O.P."/>
            <person name="Cleave R."/>
            <person name="Magrath M.J.L."/>
            <person name="Mikheyev A.S."/>
        </authorList>
    </citation>
    <scope>NUCLEOTIDE SEQUENCE [LARGE SCALE GENOMIC DNA]</scope>
    <source>
        <strain evidence="2">Daus_M_001</strain>
        <tissue evidence="2">Leg muscle</tissue>
    </source>
</reference>
<evidence type="ECO:0008006" key="4">
    <source>
        <dbReference type="Google" id="ProtNLM"/>
    </source>
</evidence>
<feature type="region of interest" description="Disordered" evidence="1">
    <location>
        <begin position="888"/>
        <end position="935"/>
    </location>
</feature>
<dbReference type="EMBL" id="JARBHB010000004">
    <property type="protein sequence ID" value="KAJ8887522.1"/>
    <property type="molecule type" value="Genomic_DNA"/>
</dbReference>
<evidence type="ECO:0000256" key="1">
    <source>
        <dbReference type="SAM" id="MobiDB-lite"/>
    </source>
</evidence>